<evidence type="ECO:0000313" key="4">
    <source>
        <dbReference type="Proteomes" id="UP000612899"/>
    </source>
</evidence>
<dbReference type="Gene3D" id="3.20.20.100">
    <property type="entry name" value="NADP-dependent oxidoreductase domain"/>
    <property type="match status" value="1"/>
</dbReference>
<feature type="domain" description="NADP-dependent oxidoreductase" evidence="2">
    <location>
        <begin position="16"/>
        <end position="318"/>
    </location>
</feature>
<protein>
    <submittedName>
        <fullName evidence="3">Aldo/keto reductase</fullName>
    </submittedName>
</protein>
<name>A0A8J3Q6A8_9ACTN</name>
<proteinExistence type="predicted"/>
<dbReference type="GO" id="GO:0005829">
    <property type="term" value="C:cytosol"/>
    <property type="evidence" value="ECO:0007669"/>
    <property type="project" value="TreeGrafter"/>
</dbReference>
<sequence>MMQYVRLGLSGLKISRIGLGMMSFGDPAAQAWYLSQDAAEPILRRAVDAGVTFFDTADMYSDGASEQITGRLLGKLFGRRSDYVLATKLYYPTGPGPNDRGLSRKHIMDAVDASLRRLGTDHIDLYQIHRWDPETPIEETMAALHDVVQAGKVRYLGASLMYAWQFAKAQHTAQTGGWTRFVSMQTRYNLVYREEERETIPCCADQGVGVLPYSPLARGLLAGTRERGGLRHTPRAIVEQTDTLWQKENDNDFDIVDALRSVAAERALPPAQLALAWLLSKPSVSAPIVGVTKPHHLDDALAAADLSLSDEETARLEAPYRPRAPYGHS</sequence>
<dbReference type="FunFam" id="3.20.20.100:FF:000004">
    <property type="entry name" value="Oxidoreductase, aldo/keto reductase"/>
    <property type="match status" value="1"/>
</dbReference>
<organism evidence="3 4">
    <name type="scientific">Rhizocola hellebori</name>
    <dbReference type="NCBI Taxonomy" id="1392758"/>
    <lineage>
        <taxon>Bacteria</taxon>
        <taxon>Bacillati</taxon>
        <taxon>Actinomycetota</taxon>
        <taxon>Actinomycetes</taxon>
        <taxon>Micromonosporales</taxon>
        <taxon>Micromonosporaceae</taxon>
        <taxon>Rhizocola</taxon>
    </lineage>
</organism>
<dbReference type="EMBL" id="BONY01000010">
    <property type="protein sequence ID" value="GIH04058.1"/>
    <property type="molecule type" value="Genomic_DNA"/>
</dbReference>
<dbReference type="GO" id="GO:0016491">
    <property type="term" value="F:oxidoreductase activity"/>
    <property type="evidence" value="ECO:0007669"/>
    <property type="project" value="UniProtKB-KW"/>
</dbReference>
<dbReference type="PANTHER" id="PTHR43364">
    <property type="entry name" value="NADH-SPECIFIC METHYLGLYOXAL REDUCTASE-RELATED"/>
    <property type="match status" value="1"/>
</dbReference>
<comment type="caution">
    <text evidence="3">The sequence shown here is derived from an EMBL/GenBank/DDBJ whole genome shotgun (WGS) entry which is preliminary data.</text>
</comment>
<evidence type="ECO:0000256" key="1">
    <source>
        <dbReference type="ARBA" id="ARBA00023002"/>
    </source>
</evidence>
<dbReference type="SUPFAM" id="SSF51430">
    <property type="entry name" value="NAD(P)-linked oxidoreductase"/>
    <property type="match status" value="1"/>
</dbReference>
<dbReference type="InterPro" id="IPR023210">
    <property type="entry name" value="NADP_OxRdtase_dom"/>
</dbReference>
<evidence type="ECO:0000259" key="2">
    <source>
        <dbReference type="Pfam" id="PF00248"/>
    </source>
</evidence>
<gene>
    <name evidence="3" type="ORF">Rhe02_21250</name>
</gene>
<dbReference type="Pfam" id="PF00248">
    <property type="entry name" value="Aldo_ket_red"/>
    <property type="match status" value="1"/>
</dbReference>
<dbReference type="CDD" id="cd19079">
    <property type="entry name" value="AKR_EcYajO-like"/>
    <property type="match status" value="1"/>
</dbReference>
<dbReference type="PANTHER" id="PTHR43364:SF4">
    <property type="entry name" value="NAD(P)-LINKED OXIDOREDUCTASE SUPERFAMILY PROTEIN"/>
    <property type="match status" value="1"/>
</dbReference>
<evidence type="ECO:0000313" key="3">
    <source>
        <dbReference type="EMBL" id="GIH04058.1"/>
    </source>
</evidence>
<reference evidence="3" key="1">
    <citation type="submission" date="2021-01" db="EMBL/GenBank/DDBJ databases">
        <title>Whole genome shotgun sequence of Rhizocola hellebori NBRC 109834.</title>
        <authorList>
            <person name="Komaki H."/>
            <person name="Tamura T."/>
        </authorList>
    </citation>
    <scope>NUCLEOTIDE SEQUENCE</scope>
    <source>
        <strain evidence="3">NBRC 109834</strain>
    </source>
</reference>
<accession>A0A8J3Q6A8</accession>
<dbReference type="AlphaFoldDB" id="A0A8J3Q6A8"/>
<keyword evidence="4" id="KW-1185">Reference proteome</keyword>
<keyword evidence="1" id="KW-0560">Oxidoreductase</keyword>
<dbReference type="InterPro" id="IPR050523">
    <property type="entry name" value="AKR_Detox_Biosynth"/>
</dbReference>
<dbReference type="InterPro" id="IPR036812">
    <property type="entry name" value="NAD(P)_OxRdtase_dom_sf"/>
</dbReference>
<dbReference type="Proteomes" id="UP000612899">
    <property type="component" value="Unassembled WGS sequence"/>
</dbReference>